<reference evidence="9 10" key="1">
    <citation type="submission" date="2016-08" db="EMBL/GenBank/DDBJ databases">
        <title>Draft genome of Fabibacter sp. strain SK-8.</title>
        <authorList>
            <person name="Wong S.-K."/>
            <person name="Hamasaki K."/>
            <person name="Yoshizawa S."/>
        </authorList>
    </citation>
    <scope>NUCLEOTIDE SEQUENCE [LARGE SCALE GENOMIC DNA]</scope>
    <source>
        <strain evidence="9 10">SK-8</strain>
    </source>
</reference>
<organism evidence="9 10">
    <name type="scientific">Roseivirga misakiensis</name>
    <dbReference type="NCBI Taxonomy" id="1563681"/>
    <lineage>
        <taxon>Bacteria</taxon>
        <taxon>Pseudomonadati</taxon>
        <taxon>Bacteroidota</taxon>
        <taxon>Cytophagia</taxon>
        <taxon>Cytophagales</taxon>
        <taxon>Roseivirgaceae</taxon>
        <taxon>Roseivirga</taxon>
    </lineage>
</organism>
<dbReference type="GO" id="GO:0016020">
    <property type="term" value="C:membrane"/>
    <property type="evidence" value="ECO:0007669"/>
    <property type="project" value="TreeGrafter"/>
</dbReference>
<keyword evidence="4" id="KW-0378">Hydrolase</keyword>
<dbReference type="Proteomes" id="UP000095552">
    <property type="component" value="Unassembled WGS sequence"/>
</dbReference>
<dbReference type="GO" id="GO:0051603">
    <property type="term" value="P:proteolysis involved in protein catabolic process"/>
    <property type="evidence" value="ECO:0007669"/>
    <property type="project" value="TreeGrafter"/>
</dbReference>
<dbReference type="InterPro" id="IPR051156">
    <property type="entry name" value="Mito/Outer_Membr_Metalloprot"/>
</dbReference>
<dbReference type="PANTHER" id="PTHR22726">
    <property type="entry name" value="METALLOENDOPEPTIDASE OMA1"/>
    <property type="match status" value="1"/>
</dbReference>
<accession>A0A1E5SYM1</accession>
<comment type="caution">
    <text evidence="9">The sequence shown here is derived from an EMBL/GenBank/DDBJ whole genome shotgun (WGS) entry which is preliminary data.</text>
</comment>
<dbReference type="Pfam" id="PF01435">
    <property type="entry name" value="Peptidase_M48"/>
    <property type="match status" value="1"/>
</dbReference>
<evidence type="ECO:0000256" key="2">
    <source>
        <dbReference type="ARBA" id="ARBA00022670"/>
    </source>
</evidence>
<protein>
    <submittedName>
        <fullName evidence="9">Peptidase M48</fullName>
    </submittedName>
</protein>
<dbReference type="GO" id="GO:0046872">
    <property type="term" value="F:metal ion binding"/>
    <property type="evidence" value="ECO:0007669"/>
    <property type="project" value="UniProtKB-KW"/>
</dbReference>
<keyword evidence="5" id="KW-0862">Zinc</keyword>
<feature type="chain" id="PRO_5009185696" evidence="7">
    <location>
        <begin position="23"/>
        <end position="481"/>
    </location>
</feature>
<dbReference type="PANTHER" id="PTHR22726:SF1">
    <property type="entry name" value="METALLOENDOPEPTIDASE OMA1, MITOCHONDRIAL"/>
    <property type="match status" value="1"/>
</dbReference>
<feature type="signal peptide" evidence="7">
    <location>
        <begin position="1"/>
        <end position="22"/>
    </location>
</feature>
<evidence type="ECO:0000256" key="7">
    <source>
        <dbReference type="SAM" id="SignalP"/>
    </source>
</evidence>
<feature type="domain" description="Peptidase M48" evidence="8">
    <location>
        <begin position="64"/>
        <end position="243"/>
    </location>
</feature>
<name>A0A1E5SYM1_9BACT</name>
<keyword evidence="3" id="KW-0479">Metal-binding</keyword>
<evidence type="ECO:0000256" key="5">
    <source>
        <dbReference type="ARBA" id="ARBA00022833"/>
    </source>
</evidence>
<dbReference type="STRING" id="1563681.BFP71_12105"/>
<dbReference type="EMBL" id="MDGQ01000005">
    <property type="protein sequence ID" value="OEK04220.1"/>
    <property type="molecule type" value="Genomic_DNA"/>
</dbReference>
<dbReference type="PROSITE" id="PS51257">
    <property type="entry name" value="PROKAR_LIPOPROTEIN"/>
    <property type="match status" value="1"/>
</dbReference>
<evidence type="ECO:0000256" key="1">
    <source>
        <dbReference type="ARBA" id="ARBA00001947"/>
    </source>
</evidence>
<keyword evidence="7" id="KW-0732">Signal</keyword>
<proteinExistence type="predicted"/>
<evidence type="ECO:0000259" key="8">
    <source>
        <dbReference type="Pfam" id="PF01435"/>
    </source>
</evidence>
<dbReference type="Gene3D" id="3.30.2010.10">
    <property type="entry name" value="Metalloproteases ('zincins'), catalytic domain"/>
    <property type="match status" value="1"/>
</dbReference>
<keyword evidence="2" id="KW-0645">Protease</keyword>
<evidence type="ECO:0000256" key="4">
    <source>
        <dbReference type="ARBA" id="ARBA00022801"/>
    </source>
</evidence>
<sequence>MSRKITPLILFAFVLLFSYSCATNPVTGKKEFMLLSEEKEIAMGKESDPGIVSFFGLYEDEKLQQFIEEKGKEMAAISHRPNLPYEFKIVDSPVLNAFAVPGGFVYFTRGIMAHFNNEAEFAGVLGHEIGHVTARHSAQQYSNQQLAGVGLMAGTLVSETFAQYASTAQQGVGLLFLKFGRDDERQSDQLGAEYSSRIGYDAQEMAGFFETLKRQRDLSGGEQIPTFMSSHPDPAERNESVKKYADEWQTKLNLTDPKVNRNEYLRLIDGLVFGEDPRQGFVENSNFYHPTLKFTFSIPNGWGSQNSPQQFQMAEPNGKANMALTLAEGTSAAAAATKFVEQYKLELIESKNLKVNGLNAVAIVADQSDEAGNKAIRATTYFIEYNSNVYSLMGISSFADHGLYAGNFMQTMESFKVLTDTDKLNRQPQRVKIVEVQANASLQSALSGFGASADQMAELSLLNGMQLTDQVSKGMLIKVLR</sequence>
<dbReference type="InterPro" id="IPR001915">
    <property type="entry name" value="Peptidase_M48"/>
</dbReference>
<evidence type="ECO:0000313" key="9">
    <source>
        <dbReference type="EMBL" id="OEK04220.1"/>
    </source>
</evidence>
<dbReference type="GO" id="GO:0004222">
    <property type="term" value="F:metalloendopeptidase activity"/>
    <property type="evidence" value="ECO:0007669"/>
    <property type="project" value="InterPro"/>
</dbReference>
<evidence type="ECO:0000256" key="6">
    <source>
        <dbReference type="ARBA" id="ARBA00023049"/>
    </source>
</evidence>
<dbReference type="Gene3D" id="3.40.1000.10">
    <property type="entry name" value="Mog1/PsbP, alpha/beta/alpha sandwich"/>
    <property type="match status" value="1"/>
</dbReference>
<dbReference type="RefSeq" id="WP_069835725.1">
    <property type="nucleotide sequence ID" value="NZ_MDGQ01000005.1"/>
</dbReference>
<keyword evidence="10" id="KW-1185">Reference proteome</keyword>
<evidence type="ECO:0000313" key="10">
    <source>
        <dbReference type="Proteomes" id="UP000095552"/>
    </source>
</evidence>
<dbReference type="CDD" id="cd07333">
    <property type="entry name" value="M48C_bepA_like"/>
    <property type="match status" value="1"/>
</dbReference>
<dbReference type="AlphaFoldDB" id="A0A1E5SYM1"/>
<comment type="cofactor">
    <cofactor evidence="1">
        <name>Zn(2+)</name>
        <dbReference type="ChEBI" id="CHEBI:29105"/>
    </cofactor>
</comment>
<evidence type="ECO:0000256" key="3">
    <source>
        <dbReference type="ARBA" id="ARBA00022723"/>
    </source>
</evidence>
<keyword evidence="6" id="KW-0482">Metalloprotease</keyword>
<gene>
    <name evidence="9" type="ORF">BFP71_12105</name>
</gene>